<organism evidence="2 3">
    <name type="scientific">Angomonas deanei</name>
    <dbReference type="NCBI Taxonomy" id="59799"/>
    <lineage>
        <taxon>Eukaryota</taxon>
        <taxon>Discoba</taxon>
        <taxon>Euglenozoa</taxon>
        <taxon>Kinetoplastea</taxon>
        <taxon>Metakinetoplastina</taxon>
        <taxon>Trypanosomatida</taxon>
        <taxon>Trypanosomatidae</taxon>
        <taxon>Strigomonadinae</taxon>
        <taxon>Angomonas</taxon>
    </lineage>
</organism>
<sequence length="308" mass="34162">MNLEQGRHELERENTRLQDKLFYLTQAKEPVVINQYTERCPSRSGVSHLNNSKEVSSMTATGRTAHHTPTPVPPSADSAPPPVSDICVSPKRVEVAQPSVQLRAGNVSGGSPYNDISLCDNEEALRQEVELWKSRCMRLLDTKEKEGVERSKVSVTPVERSALSQHNASTQTTEQHNRKEKKQERVHTPADVSRGQAEQPTMTTQNAVDAFPASLNGPPPGHLFMNTSGNLAVAPPPYVDTGSPSHYGAVVTPFPTPFVQPYIHHYDSLRHQESRDRIERDIRRNDQLLAAISKLQSTASMHGPRKTT</sequence>
<keyword evidence="3" id="KW-1185">Reference proteome</keyword>
<reference evidence="2 3" key="1">
    <citation type="submission" date="2020-08" db="EMBL/GenBank/DDBJ databases">
        <authorList>
            <person name="Newling K."/>
            <person name="Davey J."/>
            <person name="Forrester S."/>
        </authorList>
    </citation>
    <scope>NUCLEOTIDE SEQUENCE [LARGE SCALE GENOMIC DNA]</scope>
    <source>
        <strain evidence="3">Crithidia deanei Carvalho (ATCC PRA-265)</strain>
    </source>
</reference>
<dbReference type="AlphaFoldDB" id="A0A7G2C0I6"/>
<evidence type="ECO:0000256" key="1">
    <source>
        <dbReference type="SAM" id="MobiDB-lite"/>
    </source>
</evidence>
<evidence type="ECO:0000313" key="3">
    <source>
        <dbReference type="Proteomes" id="UP000515908"/>
    </source>
</evidence>
<gene>
    <name evidence="2" type="ORF">ADEAN_000012300</name>
</gene>
<evidence type="ECO:0000313" key="2">
    <source>
        <dbReference type="EMBL" id="CAD2212711.1"/>
    </source>
</evidence>
<dbReference type="Proteomes" id="UP000515908">
    <property type="component" value="Chromosome 01"/>
</dbReference>
<feature type="compositionally biased region" description="Basic and acidic residues" evidence="1">
    <location>
        <begin position="175"/>
        <end position="188"/>
    </location>
</feature>
<dbReference type="EMBL" id="LR877145">
    <property type="protein sequence ID" value="CAD2212711.1"/>
    <property type="molecule type" value="Genomic_DNA"/>
</dbReference>
<feature type="region of interest" description="Disordered" evidence="1">
    <location>
        <begin position="144"/>
        <end position="203"/>
    </location>
</feature>
<protein>
    <submittedName>
        <fullName evidence="2">Uncharacterized protein</fullName>
    </submittedName>
</protein>
<dbReference type="VEuPathDB" id="TriTrypDB:ADEAN_000012300"/>
<accession>A0A7G2C0I6</accession>
<feature type="compositionally biased region" description="Pro residues" evidence="1">
    <location>
        <begin position="70"/>
        <end position="82"/>
    </location>
</feature>
<feature type="region of interest" description="Disordered" evidence="1">
    <location>
        <begin position="41"/>
        <end position="82"/>
    </location>
</feature>
<feature type="compositionally biased region" description="Polar residues" evidence="1">
    <location>
        <begin position="44"/>
        <end position="62"/>
    </location>
</feature>
<name>A0A7G2C0I6_9TRYP</name>
<proteinExistence type="predicted"/>
<feature type="compositionally biased region" description="Polar residues" evidence="1">
    <location>
        <begin position="162"/>
        <end position="174"/>
    </location>
</feature>